<dbReference type="InterPro" id="IPR007253">
    <property type="entry name" value="Cell_wall-bd_2"/>
</dbReference>
<evidence type="ECO:0000313" key="2">
    <source>
        <dbReference type="Proteomes" id="UP000241085"/>
    </source>
</evidence>
<dbReference type="PANTHER" id="PTHR30032">
    <property type="entry name" value="N-ACETYLMURAMOYL-L-ALANINE AMIDASE-RELATED"/>
    <property type="match status" value="1"/>
</dbReference>
<dbReference type="PANTHER" id="PTHR30032:SF8">
    <property type="entry name" value="GERMINATION-SPECIFIC N-ACETYLMURAMOYL-L-ALANINE AMIDASE"/>
    <property type="match status" value="1"/>
</dbReference>
<dbReference type="EMBL" id="PZPL01000001">
    <property type="protein sequence ID" value="PTL73421.1"/>
    <property type="molecule type" value="Genomic_DNA"/>
</dbReference>
<dbReference type="InterPro" id="IPR051922">
    <property type="entry name" value="Bact_Sporulation_Assoc"/>
</dbReference>
<reference evidence="1 2" key="1">
    <citation type="submission" date="2018-03" db="EMBL/GenBank/DDBJ databases">
        <title>Bacteriophage NCPPB3778 and a type I-E CRISPR drive the evolution of the US Biological Select Agent, Rathayibacter toxicus.</title>
        <authorList>
            <person name="Davis E.W.II."/>
            <person name="Tabima J.F."/>
            <person name="Weisberg A.J."/>
            <person name="Dantas Lopes L."/>
            <person name="Wiseman M.S."/>
            <person name="Wiseman M.S."/>
            <person name="Pupko T."/>
            <person name="Belcher M.S."/>
            <person name="Sechler A.J."/>
            <person name="Tancos M.A."/>
            <person name="Schroeder B.K."/>
            <person name="Murray T.D."/>
            <person name="Luster D.G."/>
            <person name="Schneider W.L."/>
            <person name="Rogers E."/>
            <person name="Andreote F.D."/>
            <person name="Grunwald N.J."/>
            <person name="Putnam M.L."/>
            <person name="Chang J.H."/>
        </authorList>
    </citation>
    <scope>NUCLEOTIDE SEQUENCE [LARGE SCALE GENOMIC DNA]</scope>
    <source>
        <strain evidence="1 2">DSM 15933</strain>
    </source>
</reference>
<comment type="caution">
    <text evidence="1">The sequence shown here is derived from an EMBL/GenBank/DDBJ whole genome shotgun (WGS) entry which is preliminary data.</text>
</comment>
<sequence length="743" mass="76395">MRDKTVLGLLVDFAIMGNHRRSSRLLTAALAVAVGLGTALVPVTAASAAEDVLPPASVLVEPGAADAGVDVADGAPGDLKVQYPASSTKSFRAGFIFSDAVFFDSGAKSASGMQALLNDKGSACSGTNDGVPCLKEFSQSTPTKAADPMCREYRGSSRESAASIFARVGEACGINPLVLAVLVQKETSLVTTTRPTVGLYNQATGFNCPDGSGCDTGSAGFFTQVYGAARQFKKYANPVGSDQSFSRYAAGTTPDILFHPDASCGSSPVAVRNQATANLYYYTPYQPNEYALTNTGNQACASYGNINFWYIFSDWSGSLANAGAAPVGRVDAPRISGGVLTASGWTVDPTTQRAALATTVTITAPNGERTVRTVTADSRRGDIPGQLPAAGGNHGFTVTAPASQSGAYTVCVSAASVDWNRWVGSGDSRGPGSKDLGCSSVGGQGTLQVDRLAGKDRQETAVKISQATFKANVPVVYIATGGNFPDALSAAPAAAKQGGPLLLVDRDSMSQPVRDELARLKPAKIVVVGSAQSVSDSLGRELARYTKSIQRIGGVDRYDTSRKIIAYAFPQGSSKAWLATGEKFPDALGASAAAGSVDAPVILVNGGLPAADPATKIVVTRLGVKTLTIAGSALSVSDGIKRTLPIASTRIGGTDRYDTSEKLNAAAFQKASTVLLATGENYPDALAGATAAGYSGSPLFAVPRDCVPRAVLDDIARFGAKRVVLLGSTNTLSDSVARLTPCG</sequence>
<dbReference type="Proteomes" id="UP000241085">
    <property type="component" value="Unassembled WGS sequence"/>
</dbReference>
<dbReference type="Gene3D" id="3.40.50.12090">
    <property type="match status" value="2"/>
</dbReference>
<evidence type="ECO:0008006" key="3">
    <source>
        <dbReference type="Google" id="ProtNLM"/>
    </source>
</evidence>
<protein>
    <recommendedName>
        <fullName evidence="3">Cell wall-binding repeat 2 family protein</fullName>
    </recommendedName>
</protein>
<dbReference type="RefSeq" id="WP_107574875.1">
    <property type="nucleotide sequence ID" value="NZ_PZPL01000001.1"/>
</dbReference>
<keyword evidence="2" id="KW-1185">Reference proteome</keyword>
<name>A0A2T4UV79_9MICO</name>
<dbReference type="AlphaFoldDB" id="A0A2T4UV79"/>
<evidence type="ECO:0000313" key="1">
    <source>
        <dbReference type="EMBL" id="PTL73421.1"/>
    </source>
</evidence>
<organism evidence="1 2">
    <name type="scientific">Rathayibacter caricis DSM 15933</name>
    <dbReference type="NCBI Taxonomy" id="1328867"/>
    <lineage>
        <taxon>Bacteria</taxon>
        <taxon>Bacillati</taxon>
        <taxon>Actinomycetota</taxon>
        <taxon>Actinomycetes</taxon>
        <taxon>Micrococcales</taxon>
        <taxon>Microbacteriaceae</taxon>
        <taxon>Rathayibacter</taxon>
    </lineage>
</organism>
<gene>
    <name evidence="1" type="ORF">C1I63_11570</name>
</gene>
<accession>A0A2T4UV79</accession>
<dbReference type="Pfam" id="PF04122">
    <property type="entry name" value="CW_binding_2"/>
    <property type="match status" value="3"/>
</dbReference>
<proteinExistence type="predicted"/>